<evidence type="ECO:0000313" key="4">
    <source>
        <dbReference type="Proteomes" id="UP001153618"/>
    </source>
</evidence>
<dbReference type="OrthoDB" id="97518at2759"/>
<accession>A0A9W4HLP7</accession>
<dbReference type="AlphaFoldDB" id="A0A9W4HLP7"/>
<dbReference type="InterPro" id="IPR025659">
    <property type="entry name" value="Tubby-like_C"/>
</dbReference>
<dbReference type="Proteomes" id="UP001153618">
    <property type="component" value="Unassembled WGS sequence"/>
</dbReference>
<feature type="compositionally biased region" description="Low complexity" evidence="2">
    <location>
        <begin position="1"/>
        <end position="17"/>
    </location>
</feature>
<dbReference type="InterPro" id="IPR007612">
    <property type="entry name" value="LOR"/>
</dbReference>
<evidence type="ECO:0000256" key="1">
    <source>
        <dbReference type="ARBA" id="ARBA00005437"/>
    </source>
</evidence>
<evidence type="ECO:0000256" key="2">
    <source>
        <dbReference type="SAM" id="MobiDB-lite"/>
    </source>
</evidence>
<proteinExistence type="inferred from homology"/>
<reference evidence="3" key="1">
    <citation type="submission" date="2021-07" db="EMBL/GenBank/DDBJ databases">
        <authorList>
            <person name="Branca A.L. A."/>
        </authorList>
    </citation>
    <scope>NUCLEOTIDE SEQUENCE</scope>
</reference>
<dbReference type="EMBL" id="CAJVOS010000016">
    <property type="protein sequence ID" value="CAG8053703.1"/>
    <property type="molecule type" value="Genomic_DNA"/>
</dbReference>
<dbReference type="InterPro" id="IPR038595">
    <property type="entry name" value="LOR_sf"/>
</dbReference>
<feature type="region of interest" description="Disordered" evidence="2">
    <location>
        <begin position="1"/>
        <end position="25"/>
    </location>
</feature>
<gene>
    <name evidence="3" type="ORF">POLS_LOCUS3340</name>
</gene>
<comment type="similarity">
    <text evidence="1">Belongs to the LOR family.</text>
</comment>
<dbReference type="SUPFAM" id="SSF54518">
    <property type="entry name" value="Tubby C-terminal domain-like"/>
    <property type="match status" value="1"/>
</dbReference>
<evidence type="ECO:0000313" key="3">
    <source>
        <dbReference type="EMBL" id="CAG8053703.1"/>
    </source>
</evidence>
<protein>
    <submittedName>
        <fullName evidence="3">Uncharacterized protein</fullName>
    </submittedName>
</protein>
<comment type="caution">
    <text evidence="3">The sequence shown here is derived from an EMBL/GenBank/DDBJ whole genome shotgun (WGS) entry which is preliminary data.</text>
</comment>
<dbReference type="Pfam" id="PF04525">
    <property type="entry name" value="LOR"/>
    <property type="match status" value="1"/>
</dbReference>
<name>A0A9W4HLP7_PENOL</name>
<organism evidence="3 4">
    <name type="scientific">Penicillium olsonii</name>
    <dbReference type="NCBI Taxonomy" id="99116"/>
    <lineage>
        <taxon>Eukaryota</taxon>
        <taxon>Fungi</taxon>
        <taxon>Dikarya</taxon>
        <taxon>Ascomycota</taxon>
        <taxon>Pezizomycotina</taxon>
        <taxon>Eurotiomycetes</taxon>
        <taxon>Eurotiomycetidae</taxon>
        <taxon>Eurotiales</taxon>
        <taxon>Aspergillaceae</taxon>
        <taxon>Penicillium</taxon>
    </lineage>
</organism>
<sequence>MSYTSYSDARMSSASSSKPRKTLRAPDREIAFRNQYIARNKTTLVLRPYGSPQSAVAYKITEEDGAPQFTITGRKYSDRSCREFRDSSGLPLFELHRKWYRSNSWSVTLPGCDNATIATGSPRWTLGKTSFDDFSLSFENAAALDGKRDEDKMLTLNVERHGNALALFDIVDSDRKVAEVKESIHHNEKLNLLGTKTGYRPALELIIMPGVDISLVSKAIELFKLPLRLRACRLTLLGCHDCSHCVRLGLRIKLICVKRIQAS</sequence>
<dbReference type="Gene3D" id="2.40.160.200">
    <property type="entry name" value="LURP1-related"/>
    <property type="match status" value="1"/>
</dbReference>
<keyword evidence="4" id="KW-1185">Reference proteome</keyword>